<dbReference type="SMART" id="SM00530">
    <property type="entry name" value="HTH_XRE"/>
    <property type="match status" value="1"/>
</dbReference>
<keyword evidence="4" id="KW-1185">Reference proteome</keyword>
<dbReference type="PANTHER" id="PTHR46558:SF3">
    <property type="entry name" value="TRANSCRIPTIONAL REGULATOR"/>
    <property type="match status" value="1"/>
</dbReference>
<evidence type="ECO:0000259" key="2">
    <source>
        <dbReference type="PROSITE" id="PS50943"/>
    </source>
</evidence>
<dbReference type="CDD" id="cd00093">
    <property type="entry name" value="HTH_XRE"/>
    <property type="match status" value="1"/>
</dbReference>
<dbReference type="GO" id="GO:0003677">
    <property type="term" value="F:DNA binding"/>
    <property type="evidence" value="ECO:0007669"/>
    <property type="project" value="UniProtKB-KW"/>
</dbReference>
<feature type="domain" description="HTH cro/C1-type" evidence="2">
    <location>
        <begin position="20"/>
        <end position="65"/>
    </location>
</feature>
<evidence type="ECO:0000256" key="1">
    <source>
        <dbReference type="ARBA" id="ARBA00023125"/>
    </source>
</evidence>
<protein>
    <submittedName>
        <fullName evidence="3">Transcriptional regulator, XRE family</fullName>
    </submittedName>
</protein>
<dbReference type="InterPro" id="IPR001387">
    <property type="entry name" value="Cro/C1-type_HTH"/>
</dbReference>
<dbReference type="PANTHER" id="PTHR46558">
    <property type="entry name" value="TRACRIPTIONAL REGULATORY PROTEIN-RELATED-RELATED"/>
    <property type="match status" value="1"/>
</dbReference>
<dbReference type="Pfam" id="PF01381">
    <property type="entry name" value="HTH_3"/>
    <property type="match status" value="1"/>
</dbReference>
<dbReference type="SUPFAM" id="SSF47413">
    <property type="entry name" value="lambda repressor-like DNA-binding domains"/>
    <property type="match status" value="1"/>
</dbReference>
<sequence length="72" mass="8250">MGKLRITNNIRRLRFDADEMTQKELAEKVGVTRQTIVAIENAKYSPTLELAILISRVFDKPLEKVFDIQDAS</sequence>
<dbReference type="AlphaFoldDB" id="A0A521EQI6"/>
<keyword evidence="1" id="KW-0238">DNA-binding</keyword>
<name>A0A521EQI6_9RHOB</name>
<dbReference type="PROSITE" id="PS50943">
    <property type="entry name" value="HTH_CROC1"/>
    <property type="match status" value="1"/>
</dbReference>
<dbReference type="Proteomes" id="UP000319555">
    <property type="component" value="Unassembled WGS sequence"/>
</dbReference>
<dbReference type="EMBL" id="FXTE01000013">
    <property type="protein sequence ID" value="SMO86187.1"/>
    <property type="molecule type" value="Genomic_DNA"/>
</dbReference>
<gene>
    <name evidence="3" type="ORF">SAMN06265380_11318</name>
</gene>
<evidence type="ECO:0000313" key="4">
    <source>
        <dbReference type="Proteomes" id="UP000319555"/>
    </source>
</evidence>
<accession>A0A521EQI6</accession>
<reference evidence="3 4" key="1">
    <citation type="submission" date="2017-05" db="EMBL/GenBank/DDBJ databases">
        <authorList>
            <person name="Varghese N."/>
            <person name="Submissions S."/>
        </authorList>
    </citation>
    <scope>NUCLEOTIDE SEQUENCE [LARGE SCALE GENOMIC DNA]</scope>
    <source>
        <strain evidence="3 4">DSM 28009</strain>
    </source>
</reference>
<evidence type="ECO:0000313" key="3">
    <source>
        <dbReference type="EMBL" id="SMO86187.1"/>
    </source>
</evidence>
<organism evidence="3 4">
    <name type="scientific">Ruegeria faecimaris</name>
    <dbReference type="NCBI Taxonomy" id="686389"/>
    <lineage>
        <taxon>Bacteria</taxon>
        <taxon>Pseudomonadati</taxon>
        <taxon>Pseudomonadota</taxon>
        <taxon>Alphaproteobacteria</taxon>
        <taxon>Rhodobacterales</taxon>
        <taxon>Roseobacteraceae</taxon>
        <taxon>Ruegeria</taxon>
    </lineage>
</organism>
<dbReference type="RefSeq" id="WP_142639124.1">
    <property type="nucleotide sequence ID" value="NZ_CANLVA010000012.1"/>
</dbReference>
<dbReference type="InterPro" id="IPR010982">
    <property type="entry name" value="Lambda_DNA-bd_dom_sf"/>
</dbReference>
<dbReference type="OrthoDB" id="3034420at2"/>
<dbReference type="Gene3D" id="1.10.260.40">
    <property type="entry name" value="lambda repressor-like DNA-binding domains"/>
    <property type="match status" value="1"/>
</dbReference>
<proteinExistence type="predicted"/>